<gene>
    <name evidence="1" type="ORF">SAMN05444169_7633</name>
</gene>
<reference evidence="1 2" key="1">
    <citation type="submission" date="2016-11" db="EMBL/GenBank/DDBJ databases">
        <authorList>
            <person name="Jaros S."/>
            <person name="Januszkiewicz K."/>
            <person name="Wedrychowicz H."/>
        </authorList>
    </citation>
    <scope>NUCLEOTIDE SEQUENCE [LARGE SCALE GENOMIC DNA]</scope>
    <source>
        <strain evidence="1 2">GAS242</strain>
    </source>
</reference>
<accession>A0A1M5T9H8</accession>
<protein>
    <submittedName>
        <fullName evidence="1">Uncharacterized protein</fullName>
    </submittedName>
</protein>
<name>A0A1M5T9H8_9BRAD</name>
<evidence type="ECO:0000313" key="1">
    <source>
        <dbReference type="EMBL" id="SHH47435.1"/>
    </source>
</evidence>
<dbReference type="EMBL" id="LT670818">
    <property type="protein sequence ID" value="SHH47435.1"/>
    <property type="molecule type" value="Genomic_DNA"/>
</dbReference>
<organism evidence="1 2">
    <name type="scientific">Bradyrhizobium erythrophlei</name>
    <dbReference type="NCBI Taxonomy" id="1437360"/>
    <lineage>
        <taxon>Bacteria</taxon>
        <taxon>Pseudomonadati</taxon>
        <taxon>Pseudomonadota</taxon>
        <taxon>Alphaproteobacteria</taxon>
        <taxon>Hyphomicrobiales</taxon>
        <taxon>Nitrobacteraceae</taxon>
        <taxon>Bradyrhizobium</taxon>
    </lineage>
</organism>
<dbReference type="RefSeq" id="WP_079570796.1">
    <property type="nucleotide sequence ID" value="NZ_LT670818.1"/>
</dbReference>
<dbReference type="AlphaFoldDB" id="A0A1M5T9H8"/>
<proteinExistence type="predicted"/>
<sequence>MRLMKLAQAWFWTRNAWKNFVAQERRRVKAQLFAQYCLPIVTRTIRDAASFHITQDSHPRKVQRMMNRAGYEISTSDLARAAQRHIHPARQRPGAYEQDDTGFGSVDMACLKDRNRCCPDDETCCQ</sequence>
<evidence type="ECO:0000313" key="2">
    <source>
        <dbReference type="Proteomes" id="UP000190675"/>
    </source>
</evidence>
<dbReference type="Proteomes" id="UP000190675">
    <property type="component" value="Chromosome I"/>
</dbReference>